<evidence type="ECO:0000256" key="4">
    <source>
        <dbReference type="ARBA" id="ARBA00022989"/>
    </source>
</evidence>
<evidence type="ECO:0000256" key="5">
    <source>
        <dbReference type="ARBA" id="ARBA00023136"/>
    </source>
</evidence>
<keyword evidence="4" id="KW-1133">Transmembrane helix</keyword>
<dbReference type="GO" id="GO:0030428">
    <property type="term" value="C:cell septum"/>
    <property type="evidence" value="ECO:0007669"/>
    <property type="project" value="TreeGrafter"/>
</dbReference>
<feature type="coiled-coil region" evidence="7">
    <location>
        <begin position="32"/>
        <end position="59"/>
    </location>
</feature>
<evidence type="ECO:0000256" key="7">
    <source>
        <dbReference type="SAM" id="Coils"/>
    </source>
</evidence>
<keyword evidence="5" id="KW-0472">Membrane</keyword>
<dbReference type="InterPro" id="IPR007060">
    <property type="entry name" value="FtsL/DivIC"/>
</dbReference>
<keyword evidence="7" id="KW-0175">Coiled coil</keyword>
<protein>
    <submittedName>
        <fullName evidence="8">Septum formation initiator family protein</fullName>
    </submittedName>
</protein>
<name>A0A6N6N030_9BACT</name>
<evidence type="ECO:0000256" key="1">
    <source>
        <dbReference type="ARBA" id="ARBA00022475"/>
    </source>
</evidence>
<accession>A0A6N6N030</accession>
<gene>
    <name evidence="8" type="ORF">F8A88_12390</name>
</gene>
<evidence type="ECO:0000256" key="3">
    <source>
        <dbReference type="ARBA" id="ARBA00022692"/>
    </source>
</evidence>
<dbReference type="Pfam" id="PF04977">
    <property type="entry name" value="DivIC"/>
    <property type="match status" value="1"/>
</dbReference>
<evidence type="ECO:0000313" key="8">
    <source>
        <dbReference type="EMBL" id="KAB1441251.1"/>
    </source>
</evidence>
<keyword evidence="2" id="KW-0132">Cell division</keyword>
<dbReference type="EMBL" id="WAIE01000005">
    <property type="protein sequence ID" value="KAB1441251.1"/>
    <property type="molecule type" value="Genomic_DNA"/>
</dbReference>
<dbReference type="PANTHER" id="PTHR37485:SF1">
    <property type="entry name" value="CELL DIVISION PROTEIN FTSB"/>
    <property type="match status" value="1"/>
</dbReference>
<keyword evidence="6" id="KW-0131">Cell cycle</keyword>
<proteinExistence type="predicted"/>
<evidence type="ECO:0000256" key="6">
    <source>
        <dbReference type="ARBA" id="ARBA00023306"/>
    </source>
</evidence>
<keyword evidence="9" id="KW-1185">Reference proteome</keyword>
<dbReference type="OrthoDB" id="5471911at2"/>
<dbReference type="Proteomes" id="UP000438699">
    <property type="component" value="Unassembled WGS sequence"/>
</dbReference>
<reference evidence="8 9" key="1">
    <citation type="journal article" date="2017" name="Int. J. Syst. Evol. Microbiol.">
        <title>Desulfovibrio senegalensis sp. nov., a mesophilic sulfate reducer isolated from marine sediment.</title>
        <authorList>
            <person name="Thioye A."/>
            <person name="Gam Z.B.A."/>
            <person name="Mbengue M."/>
            <person name="Cayol J.L."/>
            <person name="Joseph-Bartoli M."/>
            <person name="Toure-Kane C."/>
            <person name="Labat M."/>
        </authorList>
    </citation>
    <scope>NUCLEOTIDE SEQUENCE [LARGE SCALE GENOMIC DNA]</scope>
    <source>
        <strain evidence="8 9">DSM 101509</strain>
    </source>
</reference>
<sequence>MIGKRVLLALLILINLFLFCRLIWSGQGLFAYLELKDRHEVLQRQIEDLDARSLDLSKEIIRLKSDRAYQEKIIRDRMNFVKKDEILYLFPENGDASIGDEVDGQEN</sequence>
<keyword evidence="3" id="KW-0812">Transmembrane</keyword>
<comment type="caution">
    <text evidence="8">The sequence shown here is derived from an EMBL/GenBank/DDBJ whole genome shotgun (WGS) entry which is preliminary data.</text>
</comment>
<organism evidence="8 9">
    <name type="scientific">Pseudodesulfovibrio senegalensis</name>
    <dbReference type="NCBI Taxonomy" id="1721087"/>
    <lineage>
        <taxon>Bacteria</taxon>
        <taxon>Pseudomonadati</taxon>
        <taxon>Thermodesulfobacteriota</taxon>
        <taxon>Desulfovibrionia</taxon>
        <taxon>Desulfovibrionales</taxon>
        <taxon>Desulfovibrionaceae</taxon>
    </lineage>
</organism>
<evidence type="ECO:0000256" key="2">
    <source>
        <dbReference type="ARBA" id="ARBA00022618"/>
    </source>
</evidence>
<keyword evidence="1" id="KW-1003">Cell membrane</keyword>
<dbReference type="AlphaFoldDB" id="A0A6N6N030"/>
<dbReference type="InterPro" id="IPR023081">
    <property type="entry name" value="Cell_div_FtsB"/>
</dbReference>
<evidence type="ECO:0000313" key="9">
    <source>
        <dbReference type="Proteomes" id="UP000438699"/>
    </source>
</evidence>
<dbReference type="PANTHER" id="PTHR37485">
    <property type="entry name" value="CELL DIVISION PROTEIN FTSB"/>
    <property type="match status" value="1"/>
</dbReference>
<dbReference type="GO" id="GO:0043093">
    <property type="term" value="P:FtsZ-dependent cytokinesis"/>
    <property type="evidence" value="ECO:0007669"/>
    <property type="project" value="TreeGrafter"/>
</dbReference>